<keyword evidence="5" id="KW-1185">Reference proteome</keyword>
<comment type="caution">
    <text evidence="4">The sequence shown here is derived from an EMBL/GenBank/DDBJ whole genome shotgun (WGS) entry which is preliminary data.</text>
</comment>
<dbReference type="GO" id="GO:0003677">
    <property type="term" value="F:DNA binding"/>
    <property type="evidence" value="ECO:0007669"/>
    <property type="project" value="UniProtKB-KW"/>
</dbReference>
<dbReference type="PROSITE" id="PS50935">
    <property type="entry name" value="SSB"/>
    <property type="match status" value="1"/>
</dbReference>
<sequence>MAIPTREALSGFIATDPQLAETSNGGHRFYARVGIEQFQRNEDGSFTQLESEFTNLVMFDKAAERAHEKFQKGDNFVAEGRSNVHEYQGEQREQFIASRIGHDNNRTTYTVDRSRQERAGADREAPERAAGERDPAAVALAQREQALQPETTATSGTVQADRAAVAR</sequence>
<evidence type="ECO:0000313" key="4">
    <source>
        <dbReference type="EMBL" id="MEJ1092798.1"/>
    </source>
</evidence>
<dbReference type="Gene3D" id="2.40.50.140">
    <property type="entry name" value="Nucleic acid-binding proteins"/>
    <property type="match status" value="1"/>
</dbReference>
<feature type="compositionally biased region" description="Polar residues" evidence="3">
    <location>
        <begin position="148"/>
        <end position="158"/>
    </location>
</feature>
<evidence type="ECO:0000256" key="2">
    <source>
        <dbReference type="PROSITE-ProRule" id="PRU00252"/>
    </source>
</evidence>
<dbReference type="EMBL" id="JBBDGN010000017">
    <property type="protein sequence ID" value="MEJ1092798.1"/>
    <property type="molecule type" value="Genomic_DNA"/>
</dbReference>
<proteinExistence type="predicted"/>
<evidence type="ECO:0000256" key="3">
    <source>
        <dbReference type="SAM" id="MobiDB-lite"/>
    </source>
</evidence>
<accession>A0ABU8LNI8</accession>
<dbReference type="Proteomes" id="UP001366085">
    <property type="component" value="Unassembled WGS sequence"/>
</dbReference>
<feature type="compositionally biased region" description="Basic and acidic residues" evidence="3">
    <location>
        <begin position="112"/>
        <end position="135"/>
    </location>
</feature>
<dbReference type="SUPFAM" id="SSF50249">
    <property type="entry name" value="Nucleic acid-binding proteins"/>
    <property type="match status" value="1"/>
</dbReference>
<dbReference type="InterPro" id="IPR000424">
    <property type="entry name" value="Primosome_PriB/ssb"/>
</dbReference>
<reference evidence="4 5" key="1">
    <citation type="submission" date="2024-02" db="EMBL/GenBank/DDBJ databases">
        <authorList>
            <person name="Saticioglu I.B."/>
        </authorList>
    </citation>
    <scope>NUCLEOTIDE SEQUENCE [LARGE SCALE GENOMIC DNA]</scope>
    <source>
        <strain evidence="4 5">Mu-43</strain>
    </source>
</reference>
<feature type="region of interest" description="Disordered" evidence="3">
    <location>
        <begin position="99"/>
        <end position="167"/>
    </location>
</feature>
<keyword evidence="1 2" id="KW-0238">DNA-binding</keyword>
<dbReference type="RefSeq" id="WP_337321719.1">
    <property type="nucleotide sequence ID" value="NZ_JBBDGN010000017.1"/>
</dbReference>
<dbReference type="CDD" id="cd04496">
    <property type="entry name" value="SSB_OBF"/>
    <property type="match status" value="1"/>
</dbReference>
<evidence type="ECO:0000313" key="5">
    <source>
        <dbReference type="Proteomes" id="UP001366085"/>
    </source>
</evidence>
<protein>
    <submittedName>
        <fullName evidence="4">Single-stranded DNA-binding protein</fullName>
    </submittedName>
</protein>
<dbReference type="InterPro" id="IPR012340">
    <property type="entry name" value="NA-bd_OB-fold"/>
</dbReference>
<organism evidence="4 5">
    <name type="scientific">Microbacterium istanbulense</name>
    <dbReference type="NCBI Taxonomy" id="3122049"/>
    <lineage>
        <taxon>Bacteria</taxon>
        <taxon>Bacillati</taxon>
        <taxon>Actinomycetota</taxon>
        <taxon>Actinomycetes</taxon>
        <taxon>Micrococcales</taxon>
        <taxon>Microbacteriaceae</taxon>
        <taxon>Microbacterium</taxon>
    </lineage>
</organism>
<name>A0ABU8LNI8_9MICO</name>
<dbReference type="Pfam" id="PF00436">
    <property type="entry name" value="SSB"/>
    <property type="match status" value="1"/>
</dbReference>
<evidence type="ECO:0000256" key="1">
    <source>
        <dbReference type="ARBA" id="ARBA00023125"/>
    </source>
</evidence>
<gene>
    <name evidence="4" type="ORF">WDU93_14005</name>
</gene>